<keyword evidence="1" id="KW-0812">Transmembrane</keyword>
<gene>
    <name evidence="2" type="ORF">ZOSMA_6G01370</name>
</gene>
<evidence type="ECO:0000313" key="2">
    <source>
        <dbReference type="EMBL" id="KMZ59205.1"/>
    </source>
</evidence>
<dbReference type="PANTHER" id="PTHR33287">
    <property type="entry name" value="OS03G0453550 PROTEIN"/>
    <property type="match status" value="1"/>
</dbReference>
<feature type="transmembrane region" description="Helical" evidence="1">
    <location>
        <begin position="99"/>
        <end position="117"/>
    </location>
</feature>
<dbReference type="OMA" id="QLWEREE"/>
<dbReference type="STRING" id="29655.A0A0K9NTE0"/>
<dbReference type="Proteomes" id="UP000036987">
    <property type="component" value="Unassembled WGS sequence"/>
</dbReference>
<protein>
    <recommendedName>
        <fullName evidence="4">Transmembrane protein</fullName>
    </recommendedName>
</protein>
<dbReference type="AlphaFoldDB" id="A0A0K9NTE0"/>
<keyword evidence="1" id="KW-1133">Transmembrane helix</keyword>
<dbReference type="PANTHER" id="PTHR33287:SF3">
    <property type="entry name" value="OS03G0453550 PROTEIN"/>
    <property type="match status" value="1"/>
</dbReference>
<dbReference type="EMBL" id="LFYR01001803">
    <property type="protein sequence ID" value="KMZ59205.1"/>
    <property type="molecule type" value="Genomic_DNA"/>
</dbReference>
<keyword evidence="3" id="KW-1185">Reference proteome</keyword>
<comment type="caution">
    <text evidence="2">The sequence shown here is derived from an EMBL/GenBank/DDBJ whole genome shotgun (WGS) entry which is preliminary data.</text>
</comment>
<proteinExistence type="predicted"/>
<evidence type="ECO:0000256" key="1">
    <source>
        <dbReference type="SAM" id="Phobius"/>
    </source>
</evidence>
<keyword evidence="1" id="KW-0472">Membrane</keyword>
<feature type="transmembrane region" description="Helical" evidence="1">
    <location>
        <begin position="69"/>
        <end position="87"/>
    </location>
</feature>
<sequence>MEETHIIEISTCQTQEQKQLICLDEHPLKEISASPGHLLLLKLWQREEDIISQRIGIVETHLDGIKRETFRLCSLFFLFHFIFLTLLFGSSDHSKCKDWWVPCTLSLGTSIAIVFGVQSRLFGYWKMWGELQRERGNGRALTRCVQELRMKGASFDLSKEPVPAKKMKSSSVEIKWKPLRWCGRNAVGICLVCFSGLSFTVSKFMVCLS</sequence>
<feature type="transmembrane region" description="Helical" evidence="1">
    <location>
        <begin position="185"/>
        <end position="206"/>
    </location>
</feature>
<organism evidence="2 3">
    <name type="scientific">Zostera marina</name>
    <name type="common">Eelgrass</name>
    <dbReference type="NCBI Taxonomy" id="29655"/>
    <lineage>
        <taxon>Eukaryota</taxon>
        <taxon>Viridiplantae</taxon>
        <taxon>Streptophyta</taxon>
        <taxon>Embryophyta</taxon>
        <taxon>Tracheophyta</taxon>
        <taxon>Spermatophyta</taxon>
        <taxon>Magnoliopsida</taxon>
        <taxon>Liliopsida</taxon>
        <taxon>Zosteraceae</taxon>
        <taxon>Zostera</taxon>
    </lineage>
</organism>
<dbReference type="OrthoDB" id="665000at2759"/>
<name>A0A0K9NTE0_ZOSMR</name>
<reference evidence="3" key="1">
    <citation type="journal article" date="2016" name="Nature">
        <title>The genome of the seagrass Zostera marina reveals angiosperm adaptation to the sea.</title>
        <authorList>
            <person name="Olsen J.L."/>
            <person name="Rouze P."/>
            <person name="Verhelst B."/>
            <person name="Lin Y.-C."/>
            <person name="Bayer T."/>
            <person name="Collen J."/>
            <person name="Dattolo E."/>
            <person name="De Paoli E."/>
            <person name="Dittami S."/>
            <person name="Maumus F."/>
            <person name="Michel G."/>
            <person name="Kersting A."/>
            <person name="Lauritano C."/>
            <person name="Lohaus R."/>
            <person name="Toepel M."/>
            <person name="Tonon T."/>
            <person name="Vanneste K."/>
            <person name="Amirebrahimi M."/>
            <person name="Brakel J."/>
            <person name="Bostroem C."/>
            <person name="Chovatia M."/>
            <person name="Grimwood J."/>
            <person name="Jenkins J.W."/>
            <person name="Jueterbock A."/>
            <person name="Mraz A."/>
            <person name="Stam W.T."/>
            <person name="Tice H."/>
            <person name="Bornberg-Bauer E."/>
            <person name="Green P.J."/>
            <person name="Pearson G.A."/>
            <person name="Procaccini G."/>
            <person name="Duarte C.M."/>
            <person name="Schmutz J."/>
            <person name="Reusch T.B.H."/>
            <person name="Van de Peer Y."/>
        </authorList>
    </citation>
    <scope>NUCLEOTIDE SEQUENCE [LARGE SCALE GENOMIC DNA]</scope>
    <source>
        <strain evidence="3">cv. Finnish</strain>
    </source>
</reference>
<evidence type="ECO:0000313" key="3">
    <source>
        <dbReference type="Proteomes" id="UP000036987"/>
    </source>
</evidence>
<evidence type="ECO:0008006" key="4">
    <source>
        <dbReference type="Google" id="ProtNLM"/>
    </source>
</evidence>
<accession>A0A0K9NTE0</accession>